<protein>
    <submittedName>
        <fullName evidence="2">Transglutaminase-like superfamily protein</fullName>
    </submittedName>
</protein>
<dbReference type="OrthoDB" id="4697328at2"/>
<dbReference type="InterPro" id="IPR038765">
    <property type="entry name" value="Papain-like_cys_pep_sf"/>
</dbReference>
<keyword evidence="3" id="KW-1185">Reference proteome</keyword>
<proteinExistence type="predicted"/>
<reference evidence="2 3" key="1">
    <citation type="submission" date="2017-03" db="EMBL/GenBank/DDBJ databases">
        <authorList>
            <person name="Afonso C.L."/>
            <person name="Miller P.J."/>
            <person name="Scott M.A."/>
            <person name="Spackman E."/>
            <person name="Goraichik I."/>
            <person name="Dimitrov K.M."/>
            <person name="Suarez D.L."/>
            <person name="Swayne D.E."/>
        </authorList>
    </citation>
    <scope>NUCLEOTIDE SEQUENCE [LARGE SCALE GENOMIC DNA]</scope>
    <source>
        <strain evidence="2">SB41UT1</strain>
    </source>
</reference>
<dbReference type="Pfam" id="PF01841">
    <property type="entry name" value="Transglut_core"/>
    <property type="match status" value="1"/>
</dbReference>
<gene>
    <name evidence="2" type="ORF">EHSB41UT_03417</name>
</gene>
<dbReference type="AlphaFoldDB" id="A0A1X7AMY6"/>
<dbReference type="PANTHER" id="PTHR33490">
    <property type="entry name" value="BLR5614 PROTEIN-RELATED"/>
    <property type="match status" value="1"/>
</dbReference>
<evidence type="ECO:0000313" key="2">
    <source>
        <dbReference type="EMBL" id="SMA49635.1"/>
    </source>
</evidence>
<dbReference type="SUPFAM" id="SSF54001">
    <property type="entry name" value="Cysteine proteinases"/>
    <property type="match status" value="1"/>
</dbReference>
<accession>A0A1X7AMY6</accession>
<name>A0A1X7AMY6_9GAMM</name>
<dbReference type="Proteomes" id="UP000196573">
    <property type="component" value="Unassembled WGS sequence"/>
</dbReference>
<dbReference type="Gene3D" id="3.10.620.30">
    <property type="match status" value="1"/>
</dbReference>
<sequence length="222" mass="25284">MQQYLCPTPFFNYEHPAIQAWVHGIVGQEQDPVQQAVRLYKATRDDIRYNPYSFKLQPESLSASYCLETGESYCIPKAVLLGAACRSLGIPARLGLANVKNHISSPQLIEYLRSEVFVMHGFIELYLEGQWVKATPAFNAQLCRHMGVEPLEFNGREDSIFHEYSTDGSRHMEYLADHGTFDDVPFDFIVKSIAEAYPHLMKDKLPENHSLEEDLNLQEIAG</sequence>
<dbReference type="RefSeq" id="WP_087112205.1">
    <property type="nucleotide sequence ID" value="NZ_CBCSCN010000010.1"/>
</dbReference>
<feature type="domain" description="Transglutaminase-like" evidence="1">
    <location>
        <begin position="20"/>
        <end position="136"/>
    </location>
</feature>
<dbReference type="InterPro" id="IPR002931">
    <property type="entry name" value="Transglutaminase-like"/>
</dbReference>
<evidence type="ECO:0000259" key="1">
    <source>
        <dbReference type="Pfam" id="PF01841"/>
    </source>
</evidence>
<dbReference type="EMBL" id="FWPT01000008">
    <property type="protein sequence ID" value="SMA49635.1"/>
    <property type="molecule type" value="Genomic_DNA"/>
</dbReference>
<organism evidence="2 3">
    <name type="scientific">Parendozoicomonas haliclonae</name>
    <dbReference type="NCBI Taxonomy" id="1960125"/>
    <lineage>
        <taxon>Bacteria</taxon>
        <taxon>Pseudomonadati</taxon>
        <taxon>Pseudomonadota</taxon>
        <taxon>Gammaproteobacteria</taxon>
        <taxon>Oceanospirillales</taxon>
        <taxon>Endozoicomonadaceae</taxon>
        <taxon>Parendozoicomonas</taxon>
    </lineage>
</organism>
<evidence type="ECO:0000313" key="3">
    <source>
        <dbReference type="Proteomes" id="UP000196573"/>
    </source>
</evidence>
<dbReference type="PANTHER" id="PTHR33490:SF3">
    <property type="entry name" value="CONSERVED INTEGRAL MEMBRANE PROTEIN"/>
    <property type="match status" value="1"/>
</dbReference>